<evidence type="ECO:0000256" key="3">
    <source>
        <dbReference type="PROSITE-ProRule" id="PRU00023"/>
    </source>
</evidence>
<keyword evidence="6" id="KW-1185">Reference proteome</keyword>
<dbReference type="Pfam" id="PF12796">
    <property type="entry name" value="Ank_2"/>
    <property type="match status" value="2"/>
</dbReference>
<dbReference type="InterPro" id="IPR002110">
    <property type="entry name" value="Ankyrin_rpt"/>
</dbReference>
<evidence type="ECO:0000313" key="5">
    <source>
        <dbReference type="EMBL" id="MBA0083464.1"/>
    </source>
</evidence>
<dbReference type="PANTHER" id="PTHR24189:SF50">
    <property type="entry name" value="ANKYRIN REPEAT AND SOCS BOX PROTEIN 2"/>
    <property type="match status" value="1"/>
</dbReference>
<dbReference type="InterPro" id="IPR036770">
    <property type="entry name" value="Ankyrin_rpt-contain_sf"/>
</dbReference>
<feature type="region of interest" description="Disordered" evidence="4">
    <location>
        <begin position="68"/>
        <end position="87"/>
    </location>
</feature>
<feature type="repeat" description="ANK" evidence="3">
    <location>
        <begin position="15"/>
        <end position="47"/>
    </location>
</feature>
<gene>
    <name evidence="5" type="ORF">HRJ53_00555</name>
</gene>
<evidence type="ECO:0000256" key="1">
    <source>
        <dbReference type="ARBA" id="ARBA00022737"/>
    </source>
</evidence>
<dbReference type="InterPro" id="IPR050745">
    <property type="entry name" value="Multifunctional_regulatory"/>
</dbReference>
<feature type="compositionally biased region" description="Gly residues" evidence="4">
    <location>
        <begin position="70"/>
        <end position="80"/>
    </location>
</feature>
<dbReference type="SMART" id="SM00248">
    <property type="entry name" value="ANK"/>
    <property type="match status" value="5"/>
</dbReference>
<dbReference type="PROSITE" id="PS50297">
    <property type="entry name" value="ANK_REP_REGION"/>
    <property type="match status" value="3"/>
</dbReference>
<keyword evidence="1" id="KW-0677">Repeat</keyword>
<dbReference type="PANTHER" id="PTHR24189">
    <property type="entry name" value="MYOTROPHIN"/>
    <property type="match status" value="1"/>
</dbReference>
<dbReference type="Proteomes" id="UP000567293">
    <property type="component" value="Unassembled WGS sequence"/>
</dbReference>
<organism evidence="5 6">
    <name type="scientific">Candidatus Acidiferrum panamense</name>
    <dbReference type="NCBI Taxonomy" id="2741543"/>
    <lineage>
        <taxon>Bacteria</taxon>
        <taxon>Pseudomonadati</taxon>
        <taxon>Acidobacteriota</taxon>
        <taxon>Terriglobia</taxon>
        <taxon>Candidatus Acidiferrales</taxon>
        <taxon>Candidatus Acidiferrum</taxon>
    </lineage>
</organism>
<dbReference type="Gene3D" id="1.25.40.20">
    <property type="entry name" value="Ankyrin repeat-containing domain"/>
    <property type="match status" value="3"/>
</dbReference>
<feature type="repeat" description="ANK" evidence="3">
    <location>
        <begin position="228"/>
        <end position="260"/>
    </location>
</feature>
<protein>
    <submittedName>
        <fullName evidence="5">Ankyrin repeat domain-containing protein</fullName>
    </submittedName>
</protein>
<dbReference type="EMBL" id="JACDQQ010000056">
    <property type="protein sequence ID" value="MBA0083464.1"/>
    <property type="molecule type" value="Genomic_DNA"/>
</dbReference>
<comment type="caution">
    <text evidence="5">The sequence shown here is derived from an EMBL/GenBank/DDBJ whole genome shotgun (WGS) entry which is preliminary data.</text>
</comment>
<keyword evidence="2 3" id="KW-0040">ANK repeat</keyword>
<name>A0A7V8NLA1_9BACT</name>
<sequence>ELIAAGADVNMPTPEGVTPLMLALDNDHNNVAKLLLDRAANPGVWDWWGRTALYIAIDRKAAVVAPTRGGALGRGRGGRGSPSPASSVSSMDVIDALLAAGVDLNPQLNMHRPSRGGNIGRFVEEFLNTGCTPLMRAVIANDIEVAQVLLEKGASPNIVGMGLTPFLIAAGVGFGGLGTGLAASTSAGGPPNPALMDLLLQHGANINAQVTGTLTYSMRISRAPSGTEGMTALHVAAQKDNKDVVRYLLEKGANPGVLDGGGHKPIDLVPVAGAPAAEIRGPAAEIRALLDNAAPKK</sequence>
<proteinExistence type="predicted"/>
<feature type="repeat" description="ANK" evidence="3">
    <location>
        <begin position="129"/>
        <end position="161"/>
    </location>
</feature>
<evidence type="ECO:0000256" key="2">
    <source>
        <dbReference type="ARBA" id="ARBA00023043"/>
    </source>
</evidence>
<dbReference type="SUPFAM" id="SSF48403">
    <property type="entry name" value="Ankyrin repeat"/>
    <property type="match status" value="1"/>
</dbReference>
<dbReference type="AlphaFoldDB" id="A0A7V8NLA1"/>
<accession>A0A7V8NLA1</accession>
<reference evidence="5" key="1">
    <citation type="submission" date="2020-06" db="EMBL/GenBank/DDBJ databases">
        <title>Legume-microbial interactions unlock mineral nutrients during tropical forest succession.</title>
        <authorList>
            <person name="Epihov D.Z."/>
        </authorList>
    </citation>
    <scope>NUCLEOTIDE SEQUENCE [LARGE SCALE GENOMIC DNA]</scope>
    <source>
        <strain evidence="5">Pan2503</strain>
    </source>
</reference>
<evidence type="ECO:0000313" key="6">
    <source>
        <dbReference type="Proteomes" id="UP000567293"/>
    </source>
</evidence>
<dbReference type="PROSITE" id="PS50088">
    <property type="entry name" value="ANK_REPEAT"/>
    <property type="match status" value="3"/>
</dbReference>
<feature type="non-terminal residue" evidence="5">
    <location>
        <position position="1"/>
    </location>
</feature>
<dbReference type="PRINTS" id="PR01415">
    <property type="entry name" value="ANKYRIN"/>
</dbReference>
<evidence type="ECO:0000256" key="4">
    <source>
        <dbReference type="SAM" id="MobiDB-lite"/>
    </source>
</evidence>